<evidence type="ECO:0000256" key="6">
    <source>
        <dbReference type="ARBA" id="ARBA00022898"/>
    </source>
</evidence>
<proteinExistence type="inferred from homology"/>
<reference evidence="10 11" key="1">
    <citation type="journal article" date="2019" name="Nat. Microbiol.">
        <title>Mediterranean grassland soil C-N compound turnover is dependent on rainfall and depth, and is mediated by genomically divergent microorganisms.</title>
        <authorList>
            <person name="Diamond S."/>
            <person name="Andeer P.F."/>
            <person name="Li Z."/>
            <person name="Crits-Christoph A."/>
            <person name="Burstein D."/>
            <person name="Anantharaman K."/>
            <person name="Lane K.R."/>
            <person name="Thomas B.C."/>
            <person name="Pan C."/>
            <person name="Northen T.R."/>
            <person name="Banfield J.F."/>
        </authorList>
    </citation>
    <scope>NUCLEOTIDE SEQUENCE [LARGE SCALE GENOMIC DNA]</scope>
    <source>
        <strain evidence="10">WS_5</strain>
    </source>
</reference>
<evidence type="ECO:0000313" key="10">
    <source>
        <dbReference type="EMBL" id="TMQ57407.1"/>
    </source>
</evidence>
<organism evidence="10 11">
    <name type="scientific">Eiseniibacteriota bacterium</name>
    <dbReference type="NCBI Taxonomy" id="2212470"/>
    <lineage>
        <taxon>Bacteria</taxon>
        <taxon>Candidatus Eiseniibacteriota</taxon>
    </lineage>
</organism>
<dbReference type="GO" id="GO:0004124">
    <property type="term" value="F:cysteine synthase activity"/>
    <property type="evidence" value="ECO:0007669"/>
    <property type="project" value="UniProtKB-EC"/>
</dbReference>
<evidence type="ECO:0000256" key="3">
    <source>
        <dbReference type="ARBA" id="ARBA00012681"/>
    </source>
</evidence>
<sequence length="321" mass="34434">MSQAPSYSIARHATNRGILEAIGNTPLVELRRIVPSGSARVIAKLESANPTGSMKDRIARAMVEAAAADGRLSPGGTVVEYTGGTTGISLALVSAALGYKAHFVSSDAFSEEKRQTMRAYGAEITTIPSDRKRITEQLIKSLIATAGELSRRPRHWWSDQLQNRDGEAGYLPLGEEMWRQSGERVDAFVHSVGTAHSIHGTAAALRRHNPRVRVVAVEPSESAVLSGRSTGAHQIEGIGIGFLPPLWRRDEVDEIETVSTPEAKEMARRLAREEGIFAGTSSGGNIVVALRVASRLGPDATVGTIIVDSGLKYLSTDVFQT</sequence>
<dbReference type="EMBL" id="VBOV01000169">
    <property type="protein sequence ID" value="TMQ57407.1"/>
    <property type="molecule type" value="Genomic_DNA"/>
</dbReference>
<keyword evidence="4" id="KW-0028">Amino-acid biosynthesis</keyword>
<evidence type="ECO:0000256" key="1">
    <source>
        <dbReference type="ARBA" id="ARBA00001933"/>
    </source>
</evidence>
<gene>
    <name evidence="10" type="ORF">E6K75_07020</name>
</gene>
<name>A0A538T1A0_UNCEI</name>
<comment type="cofactor">
    <cofactor evidence="1">
        <name>pyridoxal 5'-phosphate</name>
        <dbReference type="ChEBI" id="CHEBI:597326"/>
    </cofactor>
</comment>
<dbReference type="InterPro" id="IPR036052">
    <property type="entry name" value="TrpB-like_PALP_sf"/>
</dbReference>
<dbReference type="InterPro" id="IPR001216">
    <property type="entry name" value="P-phosphate_BS"/>
</dbReference>
<accession>A0A538T1A0</accession>
<keyword evidence="7" id="KW-0198">Cysteine biosynthesis</keyword>
<dbReference type="InterPro" id="IPR050214">
    <property type="entry name" value="Cys_Synth/Cystath_Beta-Synth"/>
</dbReference>
<dbReference type="EC" id="2.5.1.47" evidence="3"/>
<evidence type="ECO:0000256" key="2">
    <source>
        <dbReference type="ARBA" id="ARBA00007103"/>
    </source>
</evidence>
<evidence type="ECO:0000313" key="11">
    <source>
        <dbReference type="Proteomes" id="UP000320913"/>
    </source>
</evidence>
<dbReference type="Pfam" id="PF00291">
    <property type="entry name" value="PALP"/>
    <property type="match status" value="1"/>
</dbReference>
<dbReference type="Gene3D" id="3.40.50.1100">
    <property type="match status" value="2"/>
</dbReference>
<dbReference type="InterPro" id="IPR001926">
    <property type="entry name" value="TrpB-like_PALP"/>
</dbReference>
<dbReference type="AlphaFoldDB" id="A0A538T1A0"/>
<evidence type="ECO:0000259" key="9">
    <source>
        <dbReference type="Pfam" id="PF00291"/>
    </source>
</evidence>
<keyword evidence="6" id="KW-0663">Pyridoxal phosphate</keyword>
<dbReference type="PANTHER" id="PTHR10314">
    <property type="entry name" value="CYSTATHIONINE BETA-SYNTHASE"/>
    <property type="match status" value="1"/>
</dbReference>
<dbReference type="Proteomes" id="UP000320913">
    <property type="component" value="Unassembled WGS sequence"/>
</dbReference>
<comment type="catalytic activity">
    <reaction evidence="8">
        <text>O-acetyl-L-serine + hydrogen sulfide = L-cysteine + acetate</text>
        <dbReference type="Rhea" id="RHEA:14829"/>
        <dbReference type="ChEBI" id="CHEBI:29919"/>
        <dbReference type="ChEBI" id="CHEBI:30089"/>
        <dbReference type="ChEBI" id="CHEBI:35235"/>
        <dbReference type="ChEBI" id="CHEBI:58340"/>
        <dbReference type="EC" id="2.5.1.47"/>
    </reaction>
</comment>
<comment type="caution">
    <text evidence="10">The sequence shown here is derived from an EMBL/GenBank/DDBJ whole genome shotgun (WGS) entry which is preliminary data.</text>
</comment>
<evidence type="ECO:0000256" key="7">
    <source>
        <dbReference type="ARBA" id="ARBA00023192"/>
    </source>
</evidence>
<comment type="similarity">
    <text evidence="2">Belongs to the cysteine synthase/cystathionine beta-synthase family.</text>
</comment>
<keyword evidence="5" id="KW-0808">Transferase</keyword>
<evidence type="ECO:0000256" key="5">
    <source>
        <dbReference type="ARBA" id="ARBA00022679"/>
    </source>
</evidence>
<evidence type="ECO:0000256" key="8">
    <source>
        <dbReference type="ARBA" id="ARBA00047931"/>
    </source>
</evidence>
<dbReference type="CDD" id="cd01561">
    <property type="entry name" value="CBS_like"/>
    <property type="match status" value="1"/>
</dbReference>
<dbReference type="FunFam" id="3.40.50.1100:FF:000006">
    <property type="entry name" value="Cysteine synthase"/>
    <property type="match status" value="1"/>
</dbReference>
<dbReference type="PROSITE" id="PS00901">
    <property type="entry name" value="CYS_SYNTHASE"/>
    <property type="match status" value="1"/>
</dbReference>
<evidence type="ECO:0000256" key="4">
    <source>
        <dbReference type="ARBA" id="ARBA00022605"/>
    </source>
</evidence>
<dbReference type="GO" id="GO:0006535">
    <property type="term" value="P:cysteine biosynthetic process from serine"/>
    <property type="evidence" value="ECO:0007669"/>
    <property type="project" value="InterPro"/>
</dbReference>
<feature type="domain" description="Tryptophan synthase beta chain-like PALP" evidence="9">
    <location>
        <begin position="19"/>
        <end position="306"/>
    </location>
</feature>
<protein>
    <recommendedName>
        <fullName evidence="3">cysteine synthase</fullName>
        <ecNumber evidence="3">2.5.1.47</ecNumber>
    </recommendedName>
</protein>
<dbReference type="SUPFAM" id="SSF53686">
    <property type="entry name" value="Tryptophan synthase beta subunit-like PLP-dependent enzymes"/>
    <property type="match status" value="1"/>
</dbReference>